<comment type="caution">
    <text evidence="1">The sequence shown here is derived from an EMBL/GenBank/DDBJ whole genome shotgun (WGS) entry which is preliminary data.</text>
</comment>
<protein>
    <recommendedName>
        <fullName evidence="3">Helix-turn-helix protein</fullName>
    </recommendedName>
</protein>
<keyword evidence="2" id="KW-1185">Reference proteome</keyword>
<dbReference type="InterPro" id="IPR036390">
    <property type="entry name" value="WH_DNA-bd_sf"/>
</dbReference>
<accession>A0A5M6DB05</accession>
<dbReference type="SUPFAM" id="SSF46785">
    <property type="entry name" value="Winged helix' DNA-binding domain"/>
    <property type="match status" value="1"/>
</dbReference>
<sequence length="106" mass="12058">MTKRKSQRRFEQLNRIVDVIAPTLPTSTHVAVLLVCFRHARQGGAFQVSTRRIADAVNIKRRRAQYVLDELIELGVVAITEEHKGPIPRKHRITGEVANENTRPPI</sequence>
<reference evidence="1 2" key="1">
    <citation type="submission" date="2019-08" db="EMBL/GenBank/DDBJ databases">
        <authorList>
            <person name="Dhanesh K."/>
            <person name="Kumar G."/>
            <person name="Sasikala C."/>
            <person name="Venkata Ramana C."/>
        </authorList>
    </citation>
    <scope>NUCLEOTIDE SEQUENCE [LARGE SCALE GENOMIC DNA]</scope>
    <source>
        <strain evidence="1 2">JC645</strain>
    </source>
</reference>
<dbReference type="EMBL" id="VWOX01000005">
    <property type="protein sequence ID" value="KAA5543580.1"/>
    <property type="molecule type" value="Genomic_DNA"/>
</dbReference>
<evidence type="ECO:0008006" key="3">
    <source>
        <dbReference type="Google" id="ProtNLM"/>
    </source>
</evidence>
<evidence type="ECO:0000313" key="1">
    <source>
        <dbReference type="EMBL" id="KAA5543580.1"/>
    </source>
</evidence>
<dbReference type="AlphaFoldDB" id="A0A5M6DB05"/>
<proteinExistence type="predicted"/>
<dbReference type="RefSeq" id="WP_150076329.1">
    <property type="nucleotide sequence ID" value="NZ_VWOX01000005.1"/>
</dbReference>
<dbReference type="InterPro" id="IPR036388">
    <property type="entry name" value="WH-like_DNA-bd_sf"/>
</dbReference>
<name>A0A5M6DB05_9BACT</name>
<organism evidence="1 2">
    <name type="scientific">Roseiconus nitratireducens</name>
    <dbReference type="NCBI Taxonomy" id="2605748"/>
    <lineage>
        <taxon>Bacteria</taxon>
        <taxon>Pseudomonadati</taxon>
        <taxon>Planctomycetota</taxon>
        <taxon>Planctomycetia</taxon>
        <taxon>Pirellulales</taxon>
        <taxon>Pirellulaceae</taxon>
        <taxon>Roseiconus</taxon>
    </lineage>
</organism>
<gene>
    <name evidence="1" type="ORF">FYK55_10215</name>
</gene>
<dbReference type="Proteomes" id="UP000324479">
    <property type="component" value="Unassembled WGS sequence"/>
</dbReference>
<evidence type="ECO:0000313" key="2">
    <source>
        <dbReference type="Proteomes" id="UP000324479"/>
    </source>
</evidence>
<dbReference type="Gene3D" id="1.10.10.10">
    <property type="entry name" value="Winged helix-like DNA-binding domain superfamily/Winged helix DNA-binding domain"/>
    <property type="match status" value="1"/>
</dbReference>